<name>A0ABS7RFJ1_9ACTN</name>
<evidence type="ECO:0000256" key="3">
    <source>
        <dbReference type="ARBA" id="ARBA00012560"/>
    </source>
</evidence>
<organism evidence="12 13">
    <name type="scientific">Nocardioides jiangsuensis</name>
    <dbReference type="NCBI Taxonomy" id="2866161"/>
    <lineage>
        <taxon>Bacteria</taxon>
        <taxon>Bacillati</taxon>
        <taxon>Actinomycetota</taxon>
        <taxon>Actinomycetes</taxon>
        <taxon>Propionibacteriales</taxon>
        <taxon>Nocardioidaceae</taxon>
        <taxon>Nocardioides</taxon>
    </lineage>
</organism>
<dbReference type="Gene3D" id="3.20.20.80">
    <property type="entry name" value="Glycosidases"/>
    <property type="match status" value="1"/>
</dbReference>
<dbReference type="SUPFAM" id="SSF51445">
    <property type="entry name" value="(Trans)glycosidases"/>
    <property type="match status" value="1"/>
</dbReference>
<evidence type="ECO:0000256" key="2">
    <source>
        <dbReference type="ARBA" id="ARBA00005684"/>
    </source>
</evidence>
<evidence type="ECO:0000256" key="6">
    <source>
        <dbReference type="ARBA" id="ARBA00022679"/>
    </source>
</evidence>
<evidence type="ECO:0000256" key="4">
    <source>
        <dbReference type="ARBA" id="ARBA00020295"/>
    </source>
</evidence>
<dbReference type="InterPro" id="IPR003385">
    <property type="entry name" value="Glyco_hydro_77"/>
</dbReference>
<dbReference type="InterPro" id="IPR048458">
    <property type="entry name" value="MalQ_N"/>
</dbReference>
<dbReference type="PANTHER" id="PTHR32438">
    <property type="entry name" value="4-ALPHA-GLUCANOTRANSFERASE DPE1, CHLOROPLASTIC/AMYLOPLASTIC"/>
    <property type="match status" value="1"/>
</dbReference>
<dbReference type="NCBIfam" id="TIGR00217">
    <property type="entry name" value="malQ"/>
    <property type="match status" value="1"/>
</dbReference>
<dbReference type="GO" id="GO:0004134">
    <property type="term" value="F:4-alpha-glucanotransferase activity"/>
    <property type="evidence" value="ECO:0007669"/>
    <property type="project" value="UniProtKB-EC"/>
</dbReference>
<evidence type="ECO:0000256" key="1">
    <source>
        <dbReference type="ARBA" id="ARBA00000439"/>
    </source>
</evidence>
<dbReference type="Pfam" id="PF21226">
    <property type="entry name" value="MalQ_N"/>
    <property type="match status" value="1"/>
</dbReference>
<evidence type="ECO:0000256" key="8">
    <source>
        <dbReference type="ARBA" id="ARBA00031423"/>
    </source>
</evidence>
<evidence type="ECO:0000256" key="9">
    <source>
        <dbReference type="ARBA" id="ARBA00031501"/>
    </source>
</evidence>
<comment type="caution">
    <text evidence="12">The sequence shown here is derived from an EMBL/GenBank/DDBJ whole genome shotgun (WGS) entry which is preliminary data.</text>
</comment>
<evidence type="ECO:0000313" key="13">
    <source>
        <dbReference type="Proteomes" id="UP000754710"/>
    </source>
</evidence>
<dbReference type="InterPro" id="IPR017853">
    <property type="entry name" value="GH"/>
</dbReference>
<accession>A0ABS7RFJ1</accession>
<dbReference type="Proteomes" id="UP000754710">
    <property type="component" value="Unassembled WGS sequence"/>
</dbReference>
<evidence type="ECO:0000256" key="5">
    <source>
        <dbReference type="ARBA" id="ARBA00022676"/>
    </source>
</evidence>
<evidence type="ECO:0000259" key="11">
    <source>
        <dbReference type="Pfam" id="PF21226"/>
    </source>
</evidence>
<evidence type="ECO:0000313" key="12">
    <source>
        <dbReference type="EMBL" id="MBY9073801.1"/>
    </source>
</evidence>
<keyword evidence="6 10" id="KW-0808">Transferase</keyword>
<dbReference type="Pfam" id="PF02446">
    <property type="entry name" value="Glyco_hydro_77"/>
    <property type="match status" value="1"/>
</dbReference>
<reference evidence="12 13" key="1">
    <citation type="submission" date="2021-08" db="EMBL/GenBank/DDBJ databases">
        <title>Nocardioides bacterium WL0053 sp. nov., isolated from the sediment.</title>
        <authorList>
            <person name="Wang L."/>
            <person name="Zhang D."/>
            <person name="Zhang A."/>
        </authorList>
    </citation>
    <scope>NUCLEOTIDE SEQUENCE [LARGE SCALE GENOMIC DNA]</scope>
    <source>
        <strain evidence="12 13">WL0053</strain>
    </source>
</reference>
<proteinExistence type="inferred from homology"/>
<sequence length="719" mass="78259">MRKDVPVTGLSDQLLALAQAYGVATDYWDWRGNHVSVPEETIVGVLAAMDVDASTPEAAARALAAEAGASWRRTLPPCVVTEQGAGTSFPVHVPHGTPVEVWVELESGGTRAGLSQVDNWEQPRDVDGTLVGEASFRLPEDLPLGYHTIHARAGARTASCALVVTPRWLGLPERMGEGPSWGLAAQLYSVRSRQSWGVGDLADLTDLAVWSGSELGADYLLVNPLHAGEPLAPMEPSPYLPASRRFFNPLYLRVERIPEYADLSARDRAAVQELLAGLRREVDGTDVIDRNASWTAKRSALKLVHGVSRTAGREADFRAFRRREGESLTGFATWSALAEVHGNDFRAWPEPLRHPATAEVAAFAREHADVVEFHMWLQWVVDEQLQLAQAKAVAAGMRLGVMHDLAVGVHPGGADVWRLQDVYAAGMQVGAPPDAYNQIGQDWGQPPWRPDRLQEVGYAPFRELIGGLLRYAGGVRVDHIIGLFRLWWVPAAATPREGTYVRYDHTALIGILALEAHRAGAVVVGEDLGVVEPSARDYLKAHGILGTSILWFEKGEDGKPLPAERWRELCLASVTTHDLPPSAGYLAGDHVRLRDELGLLTRPVAEEMATDEAERAAWLAEVSDRGLLPASAAAGTDDIEATVRALHEYLTLTPARLLSVALVDAVGDRRTQNQPGTTNEYPNWRVPLSGPDGRLLMLEDVMGSARAASLADVVRRRAD</sequence>
<dbReference type="RefSeq" id="WP_221023559.1">
    <property type="nucleotide sequence ID" value="NZ_JAIEZQ010000001.1"/>
</dbReference>
<keyword evidence="5 10" id="KW-0328">Glycosyltransferase</keyword>
<protein>
    <recommendedName>
        <fullName evidence="4 10">4-alpha-glucanotransferase</fullName>
        <ecNumber evidence="3 10">2.4.1.25</ecNumber>
    </recommendedName>
    <alternativeName>
        <fullName evidence="8 10">Amylomaltase</fullName>
    </alternativeName>
    <alternativeName>
        <fullName evidence="9 10">Disproportionating enzyme</fullName>
    </alternativeName>
</protein>
<evidence type="ECO:0000256" key="10">
    <source>
        <dbReference type="RuleBase" id="RU361207"/>
    </source>
</evidence>
<comment type="similarity">
    <text evidence="2 10">Belongs to the disproportionating enzyme family.</text>
</comment>
<keyword evidence="13" id="KW-1185">Reference proteome</keyword>
<feature type="domain" description="MalQ N-terminal beta-sandwich" evidence="11">
    <location>
        <begin position="75"/>
        <end position="166"/>
    </location>
</feature>
<keyword evidence="7 10" id="KW-0119">Carbohydrate metabolism</keyword>
<dbReference type="EC" id="2.4.1.25" evidence="3 10"/>
<dbReference type="EMBL" id="JAIEZQ010000001">
    <property type="protein sequence ID" value="MBY9073801.1"/>
    <property type="molecule type" value="Genomic_DNA"/>
</dbReference>
<evidence type="ECO:0000256" key="7">
    <source>
        <dbReference type="ARBA" id="ARBA00023277"/>
    </source>
</evidence>
<dbReference type="PANTHER" id="PTHR32438:SF5">
    <property type="entry name" value="4-ALPHA-GLUCANOTRANSFERASE DPE1, CHLOROPLASTIC_AMYLOPLASTIC"/>
    <property type="match status" value="1"/>
</dbReference>
<gene>
    <name evidence="12" type="primary">malQ</name>
    <name evidence="12" type="ORF">K1X13_03095</name>
</gene>
<comment type="catalytic activity">
    <reaction evidence="1 10">
        <text>Transfers a segment of a (1-&gt;4)-alpha-D-glucan to a new position in an acceptor, which may be glucose or a (1-&gt;4)-alpha-D-glucan.</text>
        <dbReference type="EC" id="2.4.1.25"/>
    </reaction>
</comment>